<dbReference type="AlphaFoldDB" id="A0A8H6Z2U5"/>
<dbReference type="EMBL" id="JACAZI010000002">
    <property type="protein sequence ID" value="KAF7369652.1"/>
    <property type="molecule type" value="Genomic_DNA"/>
</dbReference>
<protein>
    <recommendedName>
        <fullName evidence="4">Protein kinase domain-containing protein</fullName>
    </recommendedName>
</protein>
<gene>
    <name evidence="2" type="ORF">MVEN_00296200</name>
</gene>
<feature type="compositionally biased region" description="Basic and acidic residues" evidence="1">
    <location>
        <begin position="483"/>
        <end position="508"/>
    </location>
</feature>
<sequence length="556" mass="62751">MRLGDIDLQAEICINYGTSVLNFQRKGACVRRVYSAKVEGRKSGVTAVLYQGNGAEEEWRRDFEKYSSLRHPNIVQIYGTVIAGDIHATLFHGDLIPFEQFLDLYRHSPCVQVLIFAHCSLEFHAASKYVYSVCQREAEWIEFTYWIRRSTGRLCTDLVSSRNPVYLGHILNGTTNIPTAHSMIATYSEAMGVESLTLNEYYNICWINLAQSRRIAVSLFSTVDLGAVIYCSSSNGPDELIEIAHLANLKTVLGPWYTRGAVGETMEDGWTRFECGNVLDSNFHLSRRCPVQSISWLSQANHVFSRLGIMSNFEDYVFVNEAAFRISTSGTAEDPPSGYLFLCPPQNFQIGPFSFRWPDCPAYWSLDPAGIERLSTEQAISLGFPVIASTTEVEFYSWDASVYAGLRQFHHAKGFDPDSRDVARHLDLPLFELLQNMDVPFAHFEVEEISEEEDHALIRTAEELEDTDSPPSQDTSIPTMFNSDKHDGDGLSLASEDRVHDRKVNPLKRSLEDTDMGLDERVHVKPGYEACYEDVTHSPAAKRSRFWDSGDGFSRA</sequence>
<accession>A0A8H6Z2U5</accession>
<evidence type="ECO:0000313" key="3">
    <source>
        <dbReference type="Proteomes" id="UP000620124"/>
    </source>
</evidence>
<keyword evidence="3" id="KW-1185">Reference proteome</keyword>
<feature type="region of interest" description="Disordered" evidence="1">
    <location>
        <begin position="462"/>
        <end position="508"/>
    </location>
</feature>
<comment type="caution">
    <text evidence="2">The sequence shown here is derived from an EMBL/GenBank/DDBJ whole genome shotgun (WGS) entry which is preliminary data.</text>
</comment>
<evidence type="ECO:0000256" key="1">
    <source>
        <dbReference type="SAM" id="MobiDB-lite"/>
    </source>
</evidence>
<feature type="compositionally biased region" description="Polar residues" evidence="1">
    <location>
        <begin position="469"/>
        <end position="482"/>
    </location>
</feature>
<reference evidence="2" key="1">
    <citation type="submission" date="2020-05" db="EMBL/GenBank/DDBJ databases">
        <title>Mycena genomes resolve the evolution of fungal bioluminescence.</title>
        <authorList>
            <person name="Tsai I.J."/>
        </authorList>
    </citation>
    <scope>NUCLEOTIDE SEQUENCE</scope>
    <source>
        <strain evidence="2">CCC161011</strain>
    </source>
</reference>
<organism evidence="2 3">
    <name type="scientific">Mycena venus</name>
    <dbReference type="NCBI Taxonomy" id="2733690"/>
    <lineage>
        <taxon>Eukaryota</taxon>
        <taxon>Fungi</taxon>
        <taxon>Dikarya</taxon>
        <taxon>Basidiomycota</taxon>
        <taxon>Agaricomycotina</taxon>
        <taxon>Agaricomycetes</taxon>
        <taxon>Agaricomycetidae</taxon>
        <taxon>Agaricales</taxon>
        <taxon>Marasmiineae</taxon>
        <taxon>Mycenaceae</taxon>
        <taxon>Mycena</taxon>
    </lineage>
</organism>
<name>A0A8H6Z2U5_9AGAR</name>
<dbReference type="Proteomes" id="UP000620124">
    <property type="component" value="Unassembled WGS sequence"/>
</dbReference>
<evidence type="ECO:0008006" key="4">
    <source>
        <dbReference type="Google" id="ProtNLM"/>
    </source>
</evidence>
<proteinExistence type="predicted"/>
<dbReference type="OrthoDB" id="3009356at2759"/>
<evidence type="ECO:0000313" key="2">
    <source>
        <dbReference type="EMBL" id="KAF7369652.1"/>
    </source>
</evidence>